<feature type="active site" description="Proton acceptor" evidence="7">
    <location>
        <position position="241"/>
    </location>
</feature>
<feature type="domain" description="Mannose-1-phosphate guanyltransferase C-terminal" evidence="9">
    <location>
        <begin position="102"/>
        <end position="182"/>
    </location>
</feature>
<dbReference type="NCBIfam" id="TIGR01853">
    <property type="entry name" value="lipid_A_lpxD"/>
    <property type="match status" value="1"/>
</dbReference>
<sequence>MEFTAAQIAEWIEGEIIGDANTSVSGFGKIEEAGEGALTFLANEKYKAYLKDSKASVIIISENLAIPDNDARTFIRVKDAYAAMTRLLDLYKSLTQQKSGIEQPSSIHESAELGEDIYVGAFAYIGKNVKIGDNCKIYPHVFIDDNAVIGDNTVLYSGVKIYDNCVVGKNCIIHSGAIIGSDGFGFQPDQNGVFHKVQQVGNVVIGNQVEIGACCTIDRATMGSTTIEDGVKLDNQIQVAHNVTVGKNTVIAAQAGIAGSTKIGQNNMIGGQVGVAGHIKLGDFVHVQAQSGVNGNIADHSKLYGSPAMDASDFRKSYVYFRKLPELMNKLNQLDKKFNQERKNG</sequence>
<dbReference type="Gene3D" id="3.40.1390.10">
    <property type="entry name" value="MurE/MurF, N-terminal domain"/>
    <property type="match status" value="1"/>
</dbReference>
<keyword evidence="11" id="KW-1185">Reference proteome</keyword>
<dbReference type="HAMAP" id="MF_00523">
    <property type="entry name" value="LpxD"/>
    <property type="match status" value="1"/>
</dbReference>
<dbReference type="Pfam" id="PF00132">
    <property type="entry name" value="Hexapep"/>
    <property type="match status" value="1"/>
</dbReference>
<keyword evidence="6 7" id="KW-0012">Acyltransferase</keyword>
<dbReference type="NCBIfam" id="NF002060">
    <property type="entry name" value="PRK00892.1"/>
    <property type="match status" value="1"/>
</dbReference>
<dbReference type="GO" id="GO:0016410">
    <property type="term" value="F:N-acyltransferase activity"/>
    <property type="evidence" value="ECO:0007669"/>
    <property type="project" value="InterPro"/>
</dbReference>
<evidence type="ECO:0000256" key="6">
    <source>
        <dbReference type="ARBA" id="ARBA00023315"/>
    </source>
</evidence>
<dbReference type="Proteomes" id="UP001152599">
    <property type="component" value="Unassembled WGS sequence"/>
</dbReference>
<comment type="similarity">
    <text evidence="7">Belongs to the transferase hexapeptide repeat family. LpxD subfamily.</text>
</comment>
<evidence type="ECO:0000256" key="2">
    <source>
        <dbReference type="ARBA" id="ARBA00022556"/>
    </source>
</evidence>
<dbReference type="Gene3D" id="2.160.10.10">
    <property type="entry name" value="Hexapeptide repeat proteins"/>
    <property type="match status" value="1"/>
</dbReference>
<dbReference type="GO" id="GO:0103118">
    <property type="term" value="F:UDP-3-O-[(3R)-3-hydroxyacyl]-glucosamine N-acyltransferase activity"/>
    <property type="evidence" value="ECO:0007669"/>
    <property type="project" value="UniProtKB-EC"/>
</dbReference>
<comment type="function">
    <text evidence="7">Catalyzes the N-acylation of UDP-3-O-acylglucosamine using 3-hydroxyacyl-ACP as the acyl donor. Is involved in the biosynthesis of lipid A, a phosphorylated glycolipid that anchors the lipopolysaccharide to the outer membrane of the cell.</text>
</comment>
<evidence type="ECO:0000256" key="4">
    <source>
        <dbReference type="ARBA" id="ARBA00022737"/>
    </source>
</evidence>
<dbReference type="SUPFAM" id="SSF51161">
    <property type="entry name" value="Trimeric LpxA-like enzymes"/>
    <property type="match status" value="1"/>
</dbReference>
<organism evidence="10 11">
    <name type="scientific">Profundicola chukchiensis</name>
    <dbReference type="NCBI Taxonomy" id="2961959"/>
    <lineage>
        <taxon>Bacteria</taxon>
        <taxon>Pseudomonadati</taxon>
        <taxon>Bacteroidota</taxon>
        <taxon>Flavobacteriia</taxon>
        <taxon>Flavobacteriales</taxon>
        <taxon>Weeksellaceae</taxon>
        <taxon>Profundicola</taxon>
    </lineage>
</organism>
<feature type="domain" description="UDP-3-O-[3-hydroxymyristoyl] glucosamine N-acyltransferase non-repeat region" evidence="8">
    <location>
        <begin position="22"/>
        <end position="89"/>
    </location>
</feature>
<dbReference type="PANTHER" id="PTHR43378">
    <property type="entry name" value="UDP-3-O-ACYLGLUCOSAMINE N-ACYLTRANSFERASE"/>
    <property type="match status" value="1"/>
</dbReference>
<evidence type="ECO:0000313" key="10">
    <source>
        <dbReference type="EMBL" id="MDG4945244.1"/>
    </source>
</evidence>
<comment type="pathway">
    <text evidence="7">Bacterial outer membrane biogenesis; LPS lipid A biosynthesis.</text>
</comment>
<dbReference type="Pfam" id="PF04613">
    <property type="entry name" value="LpxD"/>
    <property type="match status" value="1"/>
</dbReference>
<comment type="catalytic activity">
    <reaction evidence="7">
        <text>a UDP-3-O-[(3R)-3-hydroxyacyl]-alpha-D-glucosamine + a (3R)-hydroxyacyl-[ACP] = a UDP-2-N,3-O-bis[(3R)-3-hydroxyacyl]-alpha-D-glucosamine + holo-[ACP] + H(+)</text>
        <dbReference type="Rhea" id="RHEA:53836"/>
        <dbReference type="Rhea" id="RHEA-COMP:9685"/>
        <dbReference type="Rhea" id="RHEA-COMP:9945"/>
        <dbReference type="ChEBI" id="CHEBI:15378"/>
        <dbReference type="ChEBI" id="CHEBI:64479"/>
        <dbReference type="ChEBI" id="CHEBI:78827"/>
        <dbReference type="ChEBI" id="CHEBI:137740"/>
        <dbReference type="ChEBI" id="CHEBI:137748"/>
        <dbReference type="EC" id="2.3.1.191"/>
    </reaction>
</comment>
<gene>
    <name evidence="7 10" type="primary">lpxD</name>
    <name evidence="10" type="ORF">NMK71_02360</name>
</gene>
<comment type="subunit">
    <text evidence="7">Homotrimer.</text>
</comment>
<proteinExistence type="inferred from homology"/>
<dbReference type="RefSeq" id="WP_304419921.1">
    <property type="nucleotide sequence ID" value="NZ_JANCMU010000001.1"/>
</dbReference>
<keyword evidence="5 7" id="KW-0443">Lipid metabolism</keyword>
<dbReference type="GO" id="GO:0009245">
    <property type="term" value="P:lipid A biosynthetic process"/>
    <property type="evidence" value="ECO:0007669"/>
    <property type="project" value="UniProtKB-UniRule"/>
</dbReference>
<dbReference type="InterPro" id="IPR020573">
    <property type="entry name" value="UDP_GlcNAc_AcTrfase_non-rep"/>
</dbReference>
<dbReference type="EC" id="2.3.1.191" evidence="7"/>
<dbReference type="InterPro" id="IPR001451">
    <property type="entry name" value="Hexapep"/>
</dbReference>
<keyword evidence="3 7" id="KW-0808">Transferase</keyword>
<dbReference type="AlphaFoldDB" id="A0A9X4MWF7"/>
<dbReference type="EMBL" id="JANCMU010000001">
    <property type="protein sequence ID" value="MDG4945244.1"/>
    <property type="molecule type" value="Genomic_DNA"/>
</dbReference>
<evidence type="ECO:0000259" key="9">
    <source>
        <dbReference type="Pfam" id="PF25087"/>
    </source>
</evidence>
<dbReference type="GO" id="GO:0016020">
    <property type="term" value="C:membrane"/>
    <property type="evidence" value="ECO:0007669"/>
    <property type="project" value="GOC"/>
</dbReference>
<evidence type="ECO:0000259" key="8">
    <source>
        <dbReference type="Pfam" id="PF04613"/>
    </source>
</evidence>
<dbReference type="PANTHER" id="PTHR43378:SF2">
    <property type="entry name" value="UDP-3-O-ACYLGLUCOSAMINE N-ACYLTRANSFERASE 1, MITOCHONDRIAL-RELATED"/>
    <property type="match status" value="1"/>
</dbReference>
<keyword evidence="4 7" id="KW-0677">Repeat</keyword>
<dbReference type="CDD" id="cd03352">
    <property type="entry name" value="LbH_LpxD"/>
    <property type="match status" value="1"/>
</dbReference>
<accession>A0A9X4MWF7</accession>
<dbReference type="Pfam" id="PF25087">
    <property type="entry name" value="GMPPB_C"/>
    <property type="match status" value="1"/>
</dbReference>
<evidence type="ECO:0000256" key="3">
    <source>
        <dbReference type="ARBA" id="ARBA00022679"/>
    </source>
</evidence>
<comment type="caution">
    <text evidence="10">The sequence shown here is derived from an EMBL/GenBank/DDBJ whole genome shotgun (WGS) entry which is preliminary data.</text>
</comment>
<keyword evidence="2 7" id="KW-0441">Lipid A biosynthesis</keyword>
<dbReference type="InterPro" id="IPR011004">
    <property type="entry name" value="Trimer_LpxA-like_sf"/>
</dbReference>
<evidence type="ECO:0000256" key="7">
    <source>
        <dbReference type="HAMAP-Rule" id="MF_00523"/>
    </source>
</evidence>
<dbReference type="InterPro" id="IPR056729">
    <property type="entry name" value="GMPPB_C"/>
</dbReference>
<evidence type="ECO:0000256" key="1">
    <source>
        <dbReference type="ARBA" id="ARBA00022516"/>
    </source>
</evidence>
<evidence type="ECO:0000256" key="5">
    <source>
        <dbReference type="ARBA" id="ARBA00023098"/>
    </source>
</evidence>
<name>A0A9X4MWF7_9FLAO</name>
<reference evidence="10" key="1">
    <citation type="submission" date="2022-07" db="EMBL/GenBank/DDBJ databases">
        <title>Description and genome-wide analysis of Profundicola chukchiensis gen. nov., sp. nov., marine bacteria isolated from bottom sediments of the Chukchi Sea.</title>
        <authorList>
            <person name="Romanenko L."/>
            <person name="Otstavnykh N."/>
            <person name="Kurilenko V."/>
            <person name="Eremeev V."/>
            <person name="Velansky P."/>
            <person name="Mikhailov V."/>
            <person name="Isaeva M."/>
        </authorList>
    </citation>
    <scope>NUCLEOTIDE SEQUENCE</scope>
    <source>
        <strain evidence="10">KMM 9713</strain>
    </source>
</reference>
<keyword evidence="1 7" id="KW-0444">Lipid biosynthesis</keyword>
<dbReference type="InterPro" id="IPR007691">
    <property type="entry name" value="LpxD"/>
</dbReference>
<evidence type="ECO:0000313" key="11">
    <source>
        <dbReference type="Proteomes" id="UP001152599"/>
    </source>
</evidence>
<protein>
    <recommendedName>
        <fullName evidence="7">UDP-3-O-acylglucosamine N-acyltransferase</fullName>
        <ecNumber evidence="7">2.3.1.191</ecNumber>
    </recommendedName>
</protein>